<dbReference type="Proteomes" id="UP000008142">
    <property type="component" value="Unassembled WGS sequence"/>
</dbReference>
<evidence type="ECO:0000313" key="2">
    <source>
        <dbReference type="Proteomes" id="UP000008142"/>
    </source>
</evidence>
<reference evidence="2" key="1">
    <citation type="submission" date="2008-07" db="EMBL/GenBank/DDBJ databases">
        <title>Annotation of Ajellomyces capsulatus strain H88.</title>
        <authorList>
            <person name="Champion M."/>
            <person name="Cuomo C."/>
            <person name="Ma L.-J."/>
            <person name="Henn M.R."/>
            <person name="Sil A."/>
            <person name="Goldman B."/>
            <person name="Young S.K."/>
            <person name="Kodira C.D."/>
            <person name="Zeng Q."/>
            <person name="Koehrsen M."/>
            <person name="Alvarado L."/>
            <person name="Berlin A."/>
            <person name="Borenstein D."/>
            <person name="Chen Z."/>
            <person name="Engels R."/>
            <person name="Freedman E."/>
            <person name="Gellesch M."/>
            <person name="Goldberg J."/>
            <person name="Griggs A."/>
            <person name="Gujja S."/>
            <person name="Heiman D."/>
            <person name="Hepburn T."/>
            <person name="Howarth C."/>
            <person name="Jen D."/>
            <person name="Larson L."/>
            <person name="Lewis B."/>
            <person name="Mehta T."/>
            <person name="Park D."/>
            <person name="Pearson M."/>
            <person name="Roberts A."/>
            <person name="Saif S."/>
            <person name="Shea T."/>
            <person name="Shenoy N."/>
            <person name="Sisk P."/>
            <person name="Stolte C."/>
            <person name="Sykes S."/>
            <person name="Walk T."/>
            <person name="White J."/>
            <person name="Yandava C."/>
            <person name="Klein B."/>
            <person name="McEwen J.G."/>
            <person name="Puccia R."/>
            <person name="Goldman G.H."/>
            <person name="Felipe M.S."/>
            <person name="Nino-Vega G."/>
            <person name="San-Blas G."/>
            <person name="Taylor J."/>
            <person name="Mendoza L."/>
            <person name="Galagan J."/>
            <person name="Nusbaum C."/>
            <person name="Birren B."/>
        </authorList>
    </citation>
    <scope>NUCLEOTIDE SEQUENCE [LARGE SCALE GENOMIC DNA]</scope>
    <source>
        <strain evidence="2">H88</strain>
    </source>
</reference>
<dbReference type="HOGENOM" id="CLU_1151538_0_0_1"/>
<accession>F0UHJ8</accession>
<sequence length="268" mass="30084">MDGIHSQRHKKRESLWGFRLPLPLPLPLLAVFFKLYSVVKISLFVYQATKKPASSNTNHDGWWTHLRLQGRASVLENPVDCPSALCNLPAGEAVDHDAESQFVQNVISLYNQEIFSAREWRCQICGKPAKELYHAMVPFLSSGRGSLASFQPFIALRPSSAFQPSVWDSVIPICVAAGMCDRKAEEVAKGFFTNALPGTFLHPEYACIAQRDANHYTGQITRGTVVRHRKNVPKRRTKSACEHADVRIFSQKHGRKGHEGKSSHFSEM</sequence>
<dbReference type="STRING" id="544711.F0UHJ8"/>
<proteinExistence type="predicted"/>
<dbReference type="AlphaFoldDB" id="F0UHJ8"/>
<dbReference type="OMA" id="PEYACIA"/>
<protein>
    <submittedName>
        <fullName evidence="1">Uncharacterized protein</fullName>
    </submittedName>
</protein>
<dbReference type="OrthoDB" id="4182711at2759"/>
<evidence type="ECO:0000313" key="1">
    <source>
        <dbReference type="EMBL" id="EGC45409.1"/>
    </source>
</evidence>
<dbReference type="EMBL" id="DS990639">
    <property type="protein sequence ID" value="EGC45409.1"/>
    <property type="molecule type" value="Genomic_DNA"/>
</dbReference>
<name>F0UHJ8_AJEC8</name>
<gene>
    <name evidence="1" type="ORF">HCEG_04624</name>
</gene>
<dbReference type="VEuPathDB" id="FungiDB:I7I53_04147"/>
<organism evidence="2">
    <name type="scientific">Ajellomyces capsulatus (strain H88)</name>
    <name type="common">Darling's disease fungus</name>
    <name type="synonym">Histoplasma capsulatum</name>
    <dbReference type="NCBI Taxonomy" id="544711"/>
    <lineage>
        <taxon>Eukaryota</taxon>
        <taxon>Fungi</taxon>
        <taxon>Dikarya</taxon>
        <taxon>Ascomycota</taxon>
        <taxon>Pezizomycotina</taxon>
        <taxon>Eurotiomycetes</taxon>
        <taxon>Eurotiomycetidae</taxon>
        <taxon>Onygenales</taxon>
        <taxon>Ajellomycetaceae</taxon>
        <taxon>Histoplasma</taxon>
    </lineage>
</organism>